<name>A0A149VWG3_9PROT</name>
<dbReference type="EMBL" id="LRRD01000049">
    <property type="protein sequence ID" value="KXW57567.1"/>
    <property type="molecule type" value="Genomic_DNA"/>
</dbReference>
<dbReference type="InterPro" id="IPR028943">
    <property type="entry name" value="ZorC_EH_Signature_dom"/>
</dbReference>
<accession>A0A149VWG3</accession>
<comment type="caution">
    <text evidence="2">The sequence shown here is derived from an EMBL/GenBank/DDBJ whole genome shotgun (WGS) entry which is preliminary data.</text>
</comment>
<feature type="domain" description="Zorya protein ZorC EH" evidence="1">
    <location>
        <begin position="48"/>
        <end position="394"/>
    </location>
</feature>
<dbReference type="Pfam" id="PF15611">
    <property type="entry name" value="EH_Signature"/>
    <property type="match status" value="1"/>
</dbReference>
<gene>
    <name evidence="2" type="ORF">FEMY_18980</name>
</gene>
<evidence type="ECO:0000259" key="1">
    <source>
        <dbReference type="Pfam" id="PF15611"/>
    </source>
</evidence>
<dbReference type="AlphaFoldDB" id="A0A149VWG3"/>
<evidence type="ECO:0000313" key="3">
    <source>
        <dbReference type="Proteomes" id="UP000075653"/>
    </source>
</evidence>
<keyword evidence="3" id="KW-1185">Reference proteome</keyword>
<organism evidence="2 3">
    <name type="scientific">Ferrovum myxofaciens</name>
    <dbReference type="NCBI Taxonomy" id="416213"/>
    <lineage>
        <taxon>Bacteria</taxon>
        <taxon>Pseudomonadati</taxon>
        <taxon>Pseudomonadota</taxon>
        <taxon>Betaproteobacteria</taxon>
        <taxon>Ferrovales</taxon>
        <taxon>Ferrovaceae</taxon>
        <taxon>Ferrovum</taxon>
    </lineage>
</organism>
<reference evidence="2 3" key="1">
    <citation type="submission" date="2016-01" db="EMBL/GenBank/DDBJ databases">
        <title>Genome sequence of the acidophilic iron oxidising Ferrovum strain Z-31.</title>
        <authorList>
            <person name="Poehlein A."/>
            <person name="Ullrich S.R."/>
            <person name="Schloemann M."/>
            <person name="Muehling M."/>
            <person name="Daniel R."/>
        </authorList>
    </citation>
    <scope>NUCLEOTIDE SEQUENCE [LARGE SCALE GENOMIC DNA]</scope>
    <source>
        <strain evidence="2 3">Z-31</strain>
    </source>
</reference>
<sequence length="499" mass="57553">MAQVVATYRRSRKVAGLHDLKYVCYGVAMPMQDGWCVLGDDKLRDELLADVENLNESRKRFRCFQALLSSYFAFTRYDGQTPKTAHAGWEILRGWLWRQRTLFQWENKTEKLRTPGWFTVLAKHENLLTDKPCDRYGKDMLRGDNSNLEEARQGLGIPRDSWVMEETILSQMRSAANLGDTPFKSHIDQLLDVINGQTSVDVSELLKQKSIAVLVSRYARCDIKLEHPAMRDASVSIIGNPWLKRTAWDAWVKNFRDQPDEEAREMVNGWLTRQLITDFFALLSSDGQADQRRLNYWLRFVPDIEGTPWLALGPDAMRNNSKPYRELRDRARGRLLRLDNPGASNNNAFIMKMGERLIVEFGVTGHACYIYPSTPVPFKLEGLSISLNDMKNKSLGESLRHADGHILWERNFDRVIFPNVGYSSFTTSRPKAKPQAAQNAGHNFSYVEQYVKKFSIRSEDHRPNGAFWVLAKKGLNSEVDNNLESWGFKYKDGRGWWKQ</sequence>
<protein>
    <recommendedName>
        <fullName evidence="1">Zorya protein ZorC EH domain-containing protein</fullName>
    </recommendedName>
</protein>
<dbReference type="STRING" id="1789004.FEMY_18980"/>
<dbReference type="Proteomes" id="UP000075653">
    <property type="component" value="Unassembled WGS sequence"/>
</dbReference>
<evidence type="ECO:0000313" key="2">
    <source>
        <dbReference type="EMBL" id="KXW57567.1"/>
    </source>
</evidence>
<proteinExistence type="predicted"/>
<dbReference type="PATRIC" id="fig|1789004.3.peg.1945"/>